<dbReference type="HOGENOM" id="CLU_1513065_0_0_1"/>
<gene>
    <name evidence="1" type="ORF">SELMODRAFT_413504</name>
</gene>
<keyword evidence="2" id="KW-1185">Reference proteome</keyword>
<reference evidence="1 2" key="1">
    <citation type="journal article" date="2011" name="Science">
        <title>The Selaginella genome identifies genetic changes associated with the evolution of vascular plants.</title>
        <authorList>
            <person name="Banks J.A."/>
            <person name="Nishiyama T."/>
            <person name="Hasebe M."/>
            <person name="Bowman J.L."/>
            <person name="Gribskov M."/>
            <person name="dePamphilis C."/>
            <person name="Albert V.A."/>
            <person name="Aono N."/>
            <person name="Aoyama T."/>
            <person name="Ambrose B.A."/>
            <person name="Ashton N.W."/>
            <person name="Axtell M.J."/>
            <person name="Barker E."/>
            <person name="Barker M.S."/>
            <person name="Bennetzen J.L."/>
            <person name="Bonawitz N.D."/>
            <person name="Chapple C."/>
            <person name="Cheng C."/>
            <person name="Correa L.G."/>
            <person name="Dacre M."/>
            <person name="DeBarry J."/>
            <person name="Dreyer I."/>
            <person name="Elias M."/>
            <person name="Engstrom E.M."/>
            <person name="Estelle M."/>
            <person name="Feng L."/>
            <person name="Finet C."/>
            <person name="Floyd S.K."/>
            <person name="Frommer W.B."/>
            <person name="Fujita T."/>
            <person name="Gramzow L."/>
            <person name="Gutensohn M."/>
            <person name="Harholt J."/>
            <person name="Hattori M."/>
            <person name="Heyl A."/>
            <person name="Hirai T."/>
            <person name="Hiwatashi Y."/>
            <person name="Ishikawa M."/>
            <person name="Iwata M."/>
            <person name="Karol K.G."/>
            <person name="Koehler B."/>
            <person name="Kolukisaoglu U."/>
            <person name="Kubo M."/>
            <person name="Kurata T."/>
            <person name="Lalonde S."/>
            <person name="Li K."/>
            <person name="Li Y."/>
            <person name="Litt A."/>
            <person name="Lyons E."/>
            <person name="Manning G."/>
            <person name="Maruyama T."/>
            <person name="Michael T.P."/>
            <person name="Mikami K."/>
            <person name="Miyazaki S."/>
            <person name="Morinaga S."/>
            <person name="Murata T."/>
            <person name="Mueller-Roeber B."/>
            <person name="Nelson D.R."/>
            <person name="Obara M."/>
            <person name="Oguri Y."/>
            <person name="Olmstead R.G."/>
            <person name="Onodera N."/>
            <person name="Petersen B.L."/>
            <person name="Pils B."/>
            <person name="Prigge M."/>
            <person name="Rensing S.A."/>
            <person name="Riano-Pachon D.M."/>
            <person name="Roberts A.W."/>
            <person name="Sato Y."/>
            <person name="Scheller H.V."/>
            <person name="Schulz B."/>
            <person name="Schulz C."/>
            <person name="Shakirov E.V."/>
            <person name="Shibagaki N."/>
            <person name="Shinohara N."/>
            <person name="Shippen D.E."/>
            <person name="Soerensen I."/>
            <person name="Sotooka R."/>
            <person name="Sugimoto N."/>
            <person name="Sugita M."/>
            <person name="Sumikawa N."/>
            <person name="Tanurdzic M."/>
            <person name="Theissen G."/>
            <person name="Ulvskov P."/>
            <person name="Wakazuki S."/>
            <person name="Weng J.K."/>
            <person name="Willats W.W."/>
            <person name="Wipf D."/>
            <person name="Wolf P.G."/>
            <person name="Yang L."/>
            <person name="Zimmer A.D."/>
            <person name="Zhu Q."/>
            <person name="Mitros T."/>
            <person name="Hellsten U."/>
            <person name="Loque D."/>
            <person name="Otillar R."/>
            <person name="Salamov A."/>
            <person name="Schmutz J."/>
            <person name="Shapiro H."/>
            <person name="Lindquist E."/>
            <person name="Lucas S."/>
            <person name="Rokhsar D."/>
            <person name="Grigoriev I.V."/>
        </authorList>
    </citation>
    <scope>NUCLEOTIDE SEQUENCE [LARGE SCALE GENOMIC DNA]</scope>
</reference>
<dbReference type="AlphaFoldDB" id="D8RPP6"/>
<dbReference type="Proteomes" id="UP000001514">
    <property type="component" value="Unassembled WGS sequence"/>
</dbReference>
<proteinExistence type="predicted"/>
<dbReference type="EMBL" id="GL377585">
    <property type="protein sequence ID" value="EFJ26289.1"/>
    <property type="molecule type" value="Genomic_DNA"/>
</dbReference>
<protein>
    <submittedName>
        <fullName evidence="1">Uncharacterized protein</fullName>
    </submittedName>
</protein>
<dbReference type="Gramene" id="EFJ26289">
    <property type="protein sequence ID" value="EFJ26289"/>
    <property type="gene ID" value="SELMODRAFT_413504"/>
</dbReference>
<organism evidence="2">
    <name type="scientific">Selaginella moellendorffii</name>
    <name type="common">Spikemoss</name>
    <dbReference type="NCBI Taxonomy" id="88036"/>
    <lineage>
        <taxon>Eukaryota</taxon>
        <taxon>Viridiplantae</taxon>
        <taxon>Streptophyta</taxon>
        <taxon>Embryophyta</taxon>
        <taxon>Tracheophyta</taxon>
        <taxon>Lycopodiopsida</taxon>
        <taxon>Selaginellales</taxon>
        <taxon>Selaginellaceae</taxon>
        <taxon>Selaginella</taxon>
    </lineage>
</organism>
<sequence length="178" mass="19985">MSAATFFLASMSIDLRAASTSVYDATQRNYALPPNVYYDVKARLYVAYVPKEIMSKRDWMDEEIEMGRSVLTCKSQQHQRVHLPSYERPNKNTRLAGSDDFELDPTSSCLSGTTSRNISKASAEVGDVRLTAESLSRHFLSKQVVVLFLAMEHGDNDEQIRGVDTSTLKSSCWRTCEG</sequence>
<name>D8RPP6_SELML</name>
<dbReference type="KEGG" id="smo:SELMODRAFT_413504"/>
<evidence type="ECO:0000313" key="2">
    <source>
        <dbReference type="Proteomes" id="UP000001514"/>
    </source>
</evidence>
<evidence type="ECO:0000313" key="1">
    <source>
        <dbReference type="EMBL" id="EFJ26289.1"/>
    </source>
</evidence>
<accession>D8RPP6</accession>
<dbReference type="InParanoid" id="D8RPP6"/>